<reference evidence="1 2" key="1">
    <citation type="journal article" date="2015" name="J. Biotechnol.">
        <title>Complete genome sequence of Photorhabdus temperata subsp. thracensis 39-8(T), an entomopathogenic bacterium for the improved commercial bioinsecticide.</title>
        <authorList>
            <person name="Kwak Y."/>
            <person name="Shin J.H."/>
        </authorList>
    </citation>
    <scope>NUCLEOTIDE SEQUENCE [LARGE SCALE GENOMIC DNA]</scope>
    <source>
        <strain evidence="1 2">DSM 15199</strain>
    </source>
</reference>
<name>A0A0F7LRP3_9GAMM</name>
<evidence type="ECO:0000313" key="2">
    <source>
        <dbReference type="Proteomes" id="UP000034866"/>
    </source>
</evidence>
<keyword evidence="2" id="KW-1185">Reference proteome</keyword>
<dbReference type="InterPro" id="IPR010391">
    <property type="entry name" value="DNA_damage-inducible_DinI-like"/>
</dbReference>
<evidence type="ECO:0008006" key="3">
    <source>
        <dbReference type="Google" id="ProtNLM"/>
    </source>
</evidence>
<dbReference type="Gene3D" id="3.30.910.10">
    <property type="entry name" value="DinI-like"/>
    <property type="match status" value="1"/>
</dbReference>
<dbReference type="AlphaFoldDB" id="A0A0F7LRP3"/>
<accession>A0A0F7LRP3</accession>
<dbReference type="PATRIC" id="fig|230089.6.peg.4947"/>
<dbReference type="EMBL" id="CP011104">
    <property type="protein sequence ID" value="AKH65979.1"/>
    <property type="molecule type" value="Genomic_DNA"/>
</dbReference>
<dbReference type="KEGG" id="ptt:VY86_21905"/>
<proteinExistence type="predicted"/>
<dbReference type="SUPFAM" id="SSF54857">
    <property type="entry name" value="DNA damage-inducible protein DinI"/>
    <property type="match status" value="1"/>
</dbReference>
<dbReference type="STRING" id="230089.VY86_21905"/>
<evidence type="ECO:0000313" key="1">
    <source>
        <dbReference type="EMBL" id="AKH65979.1"/>
    </source>
</evidence>
<dbReference type="Proteomes" id="UP000034866">
    <property type="component" value="Chromosome"/>
</dbReference>
<dbReference type="InterPro" id="IPR036687">
    <property type="entry name" value="DinI-like_sf"/>
</dbReference>
<gene>
    <name evidence="1" type="ORF">VY86_21905</name>
</gene>
<sequence>MRWTKQFAYCDTFCWDIEVFRHEMFRISIVSHVLAGSIRGGTPDDRKAVEEILQETWESADDWFQP</sequence>
<dbReference type="Pfam" id="PF06183">
    <property type="entry name" value="DinI"/>
    <property type="match status" value="1"/>
</dbReference>
<organism evidence="1 2">
    <name type="scientific">Photorhabdus thracensis</name>
    <dbReference type="NCBI Taxonomy" id="230089"/>
    <lineage>
        <taxon>Bacteria</taxon>
        <taxon>Pseudomonadati</taxon>
        <taxon>Pseudomonadota</taxon>
        <taxon>Gammaproteobacteria</taxon>
        <taxon>Enterobacterales</taxon>
        <taxon>Morganellaceae</taxon>
        <taxon>Photorhabdus</taxon>
    </lineage>
</organism>
<reference evidence="2" key="2">
    <citation type="submission" date="2015-03" db="EMBL/GenBank/DDBJ databases">
        <title>Genome sequence of Azospirillum thiophilum strain DSM 21654T.</title>
        <authorList>
            <person name="Kwak Y."/>
            <person name="Shin J.-H."/>
        </authorList>
    </citation>
    <scope>NUCLEOTIDE SEQUENCE [LARGE SCALE GENOMIC DNA]</scope>
    <source>
        <strain evidence="2">DSM 15199</strain>
    </source>
</reference>
<protein>
    <recommendedName>
        <fullName evidence="3">DinI family protein</fullName>
    </recommendedName>
</protein>